<evidence type="ECO:0000313" key="7">
    <source>
        <dbReference type="Proteomes" id="UP000199392"/>
    </source>
</evidence>
<organism evidence="6 7">
    <name type="scientific">Alloyangia pacifica</name>
    <dbReference type="NCBI Taxonomy" id="311180"/>
    <lineage>
        <taxon>Bacteria</taxon>
        <taxon>Pseudomonadati</taxon>
        <taxon>Pseudomonadota</taxon>
        <taxon>Alphaproteobacteria</taxon>
        <taxon>Rhodobacterales</taxon>
        <taxon>Roseobacteraceae</taxon>
        <taxon>Alloyangia</taxon>
    </lineage>
</organism>
<accession>A0A1I6PDA9</accession>
<keyword evidence="4 5" id="KW-0472">Membrane</keyword>
<feature type="transmembrane region" description="Helical" evidence="5">
    <location>
        <begin position="42"/>
        <end position="58"/>
    </location>
</feature>
<comment type="subcellular location">
    <subcellularLocation>
        <location evidence="1">Membrane</location>
        <topology evidence="1">Multi-pass membrane protein</topology>
    </subcellularLocation>
</comment>
<reference evidence="7" key="1">
    <citation type="submission" date="2016-10" db="EMBL/GenBank/DDBJ databases">
        <authorList>
            <person name="Varghese N."/>
            <person name="Submissions S."/>
        </authorList>
    </citation>
    <scope>NUCLEOTIDE SEQUENCE [LARGE SCALE GENOMIC DNA]</scope>
    <source>
        <strain evidence="7">DSM 26894</strain>
    </source>
</reference>
<dbReference type="RefSeq" id="WP_092421066.1">
    <property type="nucleotide sequence ID" value="NZ_FNCL01000002.1"/>
</dbReference>
<gene>
    <name evidence="6" type="ORF">SAMN04488050_101460</name>
</gene>
<dbReference type="InterPro" id="IPR023380">
    <property type="entry name" value="DsbB-like_sf"/>
</dbReference>
<dbReference type="GO" id="GO:0006457">
    <property type="term" value="P:protein folding"/>
    <property type="evidence" value="ECO:0007669"/>
    <property type="project" value="InterPro"/>
</dbReference>
<keyword evidence="2 5" id="KW-0812">Transmembrane</keyword>
<dbReference type="AlphaFoldDB" id="A0A1I6PDA9"/>
<dbReference type="InterPro" id="IPR024199">
    <property type="entry name" value="Uncharacterised_DsbB"/>
</dbReference>
<dbReference type="OrthoDB" id="9808637at2"/>
<evidence type="ECO:0000256" key="4">
    <source>
        <dbReference type="ARBA" id="ARBA00023136"/>
    </source>
</evidence>
<keyword evidence="3 5" id="KW-1133">Transmembrane helix</keyword>
<proteinExistence type="predicted"/>
<name>A0A1I6PDA9_9RHOB</name>
<dbReference type="Proteomes" id="UP000199392">
    <property type="component" value="Unassembled WGS sequence"/>
</dbReference>
<evidence type="ECO:0000256" key="5">
    <source>
        <dbReference type="SAM" id="Phobius"/>
    </source>
</evidence>
<evidence type="ECO:0000256" key="3">
    <source>
        <dbReference type="ARBA" id="ARBA00022989"/>
    </source>
</evidence>
<feature type="transmembrane region" description="Helical" evidence="5">
    <location>
        <begin position="123"/>
        <end position="150"/>
    </location>
</feature>
<evidence type="ECO:0000256" key="2">
    <source>
        <dbReference type="ARBA" id="ARBA00022692"/>
    </source>
</evidence>
<dbReference type="InterPro" id="IPR003752">
    <property type="entry name" value="DiS_bond_form_DsbB/BdbC"/>
</dbReference>
<dbReference type="GO" id="GO:0016020">
    <property type="term" value="C:membrane"/>
    <property type="evidence" value="ECO:0007669"/>
    <property type="project" value="UniProtKB-SubCell"/>
</dbReference>
<keyword evidence="7" id="KW-1185">Reference proteome</keyword>
<evidence type="ECO:0000313" key="6">
    <source>
        <dbReference type="EMBL" id="SFS38176.1"/>
    </source>
</evidence>
<dbReference type="GO" id="GO:0015035">
    <property type="term" value="F:protein-disulfide reductase activity"/>
    <property type="evidence" value="ECO:0007669"/>
    <property type="project" value="InterPro"/>
</dbReference>
<evidence type="ECO:0000256" key="1">
    <source>
        <dbReference type="ARBA" id="ARBA00004141"/>
    </source>
</evidence>
<sequence>MTDLRKFLILIAAGGSAAVLLGAIGSQYIGGLAPCHLCILQRWPHAAAVLIGALALAFRARLLPLLGAIAALTTSGIGVYHTGVERGWWEGPTTCTSGPIGGMSTEDLLNQIMSAPLVRCDEVAWQFLGLSMASWNALISLGLALIWIAAWRRTA</sequence>
<protein>
    <submittedName>
        <fullName evidence="6">Disulfide bond formation protein DsbB</fullName>
    </submittedName>
</protein>
<dbReference type="Gene3D" id="1.20.1550.10">
    <property type="entry name" value="DsbB-like"/>
    <property type="match status" value="1"/>
</dbReference>
<dbReference type="EMBL" id="FOZW01000001">
    <property type="protein sequence ID" value="SFS38176.1"/>
    <property type="molecule type" value="Genomic_DNA"/>
</dbReference>
<dbReference type="Pfam" id="PF02600">
    <property type="entry name" value="DsbB"/>
    <property type="match status" value="1"/>
</dbReference>
<feature type="transmembrane region" description="Helical" evidence="5">
    <location>
        <begin position="7"/>
        <end position="30"/>
    </location>
</feature>
<dbReference type="PIRSF" id="PIRSF033913">
    <property type="entry name" value="S-S_format_DsbB"/>
    <property type="match status" value="1"/>
</dbReference>
<dbReference type="SUPFAM" id="SSF158442">
    <property type="entry name" value="DsbB-like"/>
    <property type="match status" value="1"/>
</dbReference>
<feature type="transmembrane region" description="Helical" evidence="5">
    <location>
        <begin position="65"/>
        <end position="83"/>
    </location>
</feature>
<dbReference type="STRING" id="311180.SAMN04488050_101460"/>